<accession>C0NLN4</accession>
<gene>
    <name evidence="3" type="ORF">HCBG_04414</name>
</gene>
<name>C0NLN4_AJECG</name>
<dbReference type="GeneID" id="69037430"/>
<evidence type="ECO:0000259" key="1">
    <source>
        <dbReference type="Pfam" id="PF12754"/>
    </source>
</evidence>
<dbReference type="InterPro" id="IPR049256">
    <property type="entry name" value="Get5_C"/>
</dbReference>
<organism evidence="3 4">
    <name type="scientific">Ajellomyces capsulatus (strain G186AR / H82 / ATCC MYA-2454 / RMSCC 2432)</name>
    <name type="common">Darling's disease fungus</name>
    <name type="synonym">Histoplasma capsulatum</name>
    <dbReference type="NCBI Taxonomy" id="447093"/>
    <lineage>
        <taxon>Eukaryota</taxon>
        <taxon>Fungi</taxon>
        <taxon>Dikarya</taxon>
        <taxon>Ascomycota</taxon>
        <taxon>Pezizomycotina</taxon>
        <taxon>Eurotiomycetes</taxon>
        <taxon>Eurotiomycetidae</taxon>
        <taxon>Onygenales</taxon>
        <taxon>Ajellomycetaceae</taxon>
        <taxon>Histoplasma</taxon>
    </lineage>
</organism>
<evidence type="ECO:0008006" key="5">
    <source>
        <dbReference type="Google" id="ProtNLM"/>
    </source>
</evidence>
<dbReference type="RefSeq" id="XP_045288016.1">
    <property type="nucleotide sequence ID" value="XM_045431463.1"/>
</dbReference>
<evidence type="ECO:0000259" key="2">
    <source>
        <dbReference type="Pfam" id="PF17183"/>
    </source>
</evidence>
<dbReference type="STRING" id="447093.C0NLN4"/>
<dbReference type="VEuPathDB" id="FungiDB:I7I50_11364"/>
<dbReference type="AlphaFoldDB" id="C0NLN4"/>
<feature type="domain" description="Get5 C-terminal" evidence="2">
    <location>
        <begin position="199"/>
        <end position="246"/>
    </location>
</feature>
<sequence length="247" mass="27535">MTEFTFTKSFLLSLDSQSVKLPSDYVFDPSSFETPHPVRKINPAIECLRSDCPQYTLTRLSDRHPPMPKKIKQPTIPGSSKSIRIHLKSARNPALHITLDNCSIPSTSVGELKEVVQERVQVGNARVPLDRIKILWKRKPVQGETIAEILEGDSTVISDGNEIELGVMILGGASLISATPSAGERKHSEKSSETLSTHDLVENDVRNVLATEEFWDDLESFVKTKVKDAVWASQIRSVFRKAWVSSK</sequence>
<dbReference type="Gene3D" id="1.10.286.70">
    <property type="entry name" value="Get5 dimerization domain"/>
    <property type="match status" value="1"/>
</dbReference>
<dbReference type="Pfam" id="PF17183">
    <property type="entry name" value="Get5_C"/>
    <property type="match status" value="1"/>
</dbReference>
<reference evidence="3" key="1">
    <citation type="submission" date="2009-02" db="EMBL/GenBank/DDBJ databases">
        <title>The Genome Sequence of Ajellomyces capsulatus strain G186AR.</title>
        <authorList>
            <consortium name="The Broad Institute Genome Sequencing Platform"/>
            <person name="Champion M."/>
            <person name="Cuomo C."/>
            <person name="Ma L.-J."/>
            <person name="Henn M.R."/>
            <person name="Sil A."/>
            <person name="Goldman B."/>
            <person name="Young S.K."/>
            <person name="Kodira C.D."/>
            <person name="Zeng Q."/>
            <person name="Koehrsen M."/>
            <person name="Alvarado L."/>
            <person name="Berlin A."/>
            <person name="Borenstein D."/>
            <person name="Chen Z."/>
            <person name="Engels R."/>
            <person name="Freedman E."/>
            <person name="Gellesch M."/>
            <person name="Goldberg J."/>
            <person name="Griggs A."/>
            <person name="Gujja S."/>
            <person name="Heiman D."/>
            <person name="Hepburn T."/>
            <person name="Howarth C."/>
            <person name="Jen D."/>
            <person name="Larson L."/>
            <person name="Lewis B."/>
            <person name="Mehta T."/>
            <person name="Park D."/>
            <person name="Pearson M."/>
            <person name="Roberts A."/>
            <person name="Saif S."/>
            <person name="Shea T."/>
            <person name="Shenoy N."/>
            <person name="Sisk P."/>
            <person name="Stolte C."/>
            <person name="Sykes S."/>
            <person name="Walk T."/>
            <person name="White J."/>
            <person name="Yandava C."/>
            <person name="Klein B."/>
            <person name="McEwen J.G."/>
            <person name="Puccia R."/>
            <person name="Goldman G.H."/>
            <person name="Felipe M.S."/>
            <person name="Nino-Vega G."/>
            <person name="San-Blas G."/>
            <person name="Taylor J."/>
            <person name="Mendoza L."/>
            <person name="Galagan J."/>
            <person name="Nusbaum C."/>
            <person name="Birren B."/>
        </authorList>
    </citation>
    <scope>NUCLEOTIDE SEQUENCE</scope>
    <source>
        <strain evidence="3">G186AR</strain>
    </source>
</reference>
<dbReference type="Proteomes" id="UP000001631">
    <property type="component" value="Unassembled WGS sequence"/>
</dbReference>
<proteinExistence type="predicted"/>
<protein>
    <recommendedName>
        <fullName evidence="5">Ubiquitin-like domain-containing protein</fullName>
    </recommendedName>
</protein>
<dbReference type="EMBL" id="GG663367">
    <property type="protein sequence ID" value="EEH07535.1"/>
    <property type="molecule type" value="Genomic_DNA"/>
</dbReference>
<dbReference type="InterPro" id="IPR024737">
    <property type="entry name" value="Get5_N"/>
</dbReference>
<dbReference type="Pfam" id="PF12754">
    <property type="entry name" value="Get5_N"/>
    <property type="match status" value="1"/>
</dbReference>
<dbReference type="HOGENOM" id="CLU_075131_0_0_1"/>
<keyword evidence="4" id="KW-1185">Reference proteome</keyword>
<feature type="domain" description="Get5 N-terminal" evidence="1">
    <location>
        <begin position="6"/>
        <end position="172"/>
    </location>
</feature>
<dbReference type="InParanoid" id="C0NLN4"/>
<evidence type="ECO:0000313" key="4">
    <source>
        <dbReference type="Proteomes" id="UP000001631"/>
    </source>
</evidence>
<evidence type="ECO:0000313" key="3">
    <source>
        <dbReference type="EMBL" id="EEH07535.1"/>
    </source>
</evidence>